<dbReference type="Gene3D" id="3.30.40.10">
    <property type="entry name" value="Zinc/RING finger domain, C3HC4 (zinc finger)"/>
    <property type="match status" value="1"/>
</dbReference>
<accession>A0A0G4GG56</accession>
<name>A0A0G4GG56_VITBC</name>
<dbReference type="InterPro" id="IPR013083">
    <property type="entry name" value="Znf_RING/FYVE/PHD"/>
</dbReference>
<keyword evidence="3" id="KW-1185">Reference proteome</keyword>
<feature type="compositionally biased region" description="Low complexity" evidence="1">
    <location>
        <begin position="25"/>
        <end position="47"/>
    </location>
</feature>
<evidence type="ECO:0000256" key="1">
    <source>
        <dbReference type="SAM" id="MobiDB-lite"/>
    </source>
</evidence>
<gene>
    <name evidence="2" type="ORF">Vbra_17715</name>
</gene>
<feature type="compositionally biased region" description="Pro residues" evidence="1">
    <location>
        <begin position="48"/>
        <end position="64"/>
    </location>
</feature>
<dbReference type="PhylomeDB" id="A0A0G4GG56"/>
<dbReference type="VEuPathDB" id="CryptoDB:Vbra_17715"/>
<dbReference type="InParanoid" id="A0A0G4GG56"/>
<evidence type="ECO:0008006" key="4">
    <source>
        <dbReference type="Google" id="ProtNLM"/>
    </source>
</evidence>
<sequence length="165" mass="18469">MDGSSEGQVDMYHLMLQMQLEMQAMRQQLAQMSGQQSSQQPPSSSSSAPPPPLPAPAPAPPTTQPQPSGQCCVCYGEHGPATFGFVPCRHLCLCAHCHQQYKARHDQKVARVQQRNRTRGKKDKPLPLPQYRCPYCNGDAVHSDTLPNLRHWVEQIHTIDEDDEE</sequence>
<dbReference type="AlphaFoldDB" id="A0A0G4GG56"/>
<evidence type="ECO:0000313" key="3">
    <source>
        <dbReference type="Proteomes" id="UP000041254"/>
    </source>
</evidence>
<evidence type="ECO:0000313" key="2">
    <source>
        <dbReference type="EMBL" id="CEM28600.1"/>
    </source>
</evidence>
<dbReference type="Proteomes" id="UP000041254">
    <property type="component" value="Unassembled WGS sequence"/>
</dbReference>
<dbReference type="EMBL" id="CDMY01000656">
    <property type="protein sequence ID" value="CEM28600.1"/>
    <property type="molecule type" value="Genomic_DNA"/>
</dbReference>
<protein>
    <recommendedName>
        <fullName evidence="4">RING-type domain-containing protein</fullName>
    </recommendedName>
</protein>
<proteinExistence type="predicted"/>
<reference evidence="2 3" key="1">
    <citation type="submission" date="2014-11" db="EMBL/GenBank/DDBJ databases">
        <authorList>
            <person name="Zhu J."/>
            <person name="Qi W."/>
            <person name="Song R."/>
        </authorList>
    </citation>
    <scope>NUCLEOTIDE SEQUENCE [LARGE SCALE GENOMIC DNA]</scope>
</reference>
<feature type="region of interest" description="Disordered" evidence="1">
    <location>
        <begin position="25"/>
        <end position="68"/>
    </location>
</feature>
<organism evidence="2 3">
    <name type="scientific">Vitrella brassicaformis (strain CCMP3155)</name>
    <dbReference type="NCBI Taxonomy" id="1169540"/>
    <lineage>
        <taxon>Eukaryota</taxon>
        <taxon>Sar</taxon>
        <taxon>Alveolata</taxon>
        <taxon>Colpodellida</taxon>
        <taxon>Vitrellaceae</taxon>
        <taxon>Vitrella</taxon>
    </lineage>
</organism>